<dbReference type="GO" id="GO:0005509">
    <property type="term" value="F:calcium ion binding"/>
    <property type="evidence" value="ECO:0007669"/>
    <property type="project" value="UniProtKB-UniRule"/>
</dbReference>
<evidence type="ECO:0000313" key="28">
    <source>
        <dbReference type="Ensembl" id="ENSSTUP00000109359.1"/>
    </source>
</evidence>
<protein>
    <recommendedName>
        <fullName evidence="20">Cadherin-1</fullName>
    </recommendedName>
</protein>
<dbReference type="GO" id="GO:0030010">
    <property type="term" value="P:establishment of cell polarity"/>
    <property type="evidence" value="ECO:0007669"/>
    <property type="project" value="UniProtKB-ARBA"/>
</dbReference>
<dbReference type="GO" id="GO:0007398">
    <property type="term" value="P:ectoderm development"/>
    <property type="evidence" value="ECO:0007669"/>
    <property type="project" value="UniProtKB-ARBA"/>
</dbReference>
<evidence type="ECO:0000256" key="14">
    <source>
        <dbReference type="ARBA" id="ARBA00022889"/>
    </source>
</evidence>
<evidence type="ECO:0000256" key="18">
    <source>
        <dbReference type="ARBA" id="ARBA00023136"/>
    </source>
</evidence>
<dbReference type="SMART" id="SM00112">
    <property type="entry name" value="CA"/>
    <property type="match status" value="6"/>
</dbReference>
<proteinExistence type="predicted"/>
<feature type="compositionally biased region" description="Low complexity" evidence="24">
    <location>
        <begin position="1124"/>
        <end position="1136"/>
    </location>
</feature>
<evidence type="ECO:0000256" key="26">
    <source>
        <dbReference type="SAM" id="SignalP"/>
    </source>
</evidence>
<keyword evidence="12" id="KW-0967">Endosome</keyword>
<feature type="chain" id="PRO_5025342897" description="Cadherin-1" evidence="26">
    <location>
        <begin position="25"/>
        <end position="1163"/>
    </location>
</feature>
<keyword evidence="15" id="KW-0965">Cell junction</keyword>
<dbReference type="SMART" id="SM01055">
    <property type="entry name" value="Cadherin_pro"/>
    <property type="match status" value="1"/>
</dbReference>
<dbReference type="GO" id="GO:0042074">
    <property type="term" value="P:cell migration involved in gastrulation"/>
    <property type="evidence" value="ECO:0007669"/>
    <property type="project" value="UniProtKB-ARBA"/>
</dbReference>
<dbReference type="GO" id="GO:0000902">
    <property type="term" value="P:cell morphogenesis"/>
    <property type="evidence" value="ECO:0007669"/>
    <property type="project" value="TreeGrafter"/>
</dbReference>
<dbReference type="Pfam" id="PF01049">
    <property type="entry name" value="CADH_Y-type_LIR"/>
    <property type="match status" value="1"/>
</dbReference>
<keyword evidence="29" id="KW-1185">Reference proteome</keyword>
<dbReference type="FunFam" id="2.60.40.60:FF:000019">
    <property type="entry name" value="Cadherin 2"/>
    <property type="match status" value="1"/>
</dbReference>
<dbReference type="GO" id="GO:0005912">
    <property type="term" value="C:adherens junction"/>
    <property type="evidence" value="ECO:0007669"/>
    <property type="project" value="UniProtKB-SubCell"/>
</dbReference>
<reference evidence="28" key="2">
    <citation type="submission" date="2025-09" db="UniProtKB">
        <authorList>
            <consortium name="Ensembl"/>
        </authorList>
    </citation>
    <scope>IDENTIFICATION</scope>
</reference>
<evidence type="ECO:0000256" key="7">
    <source>
        <dbReference type="ARBA" id="ARBA00022490"/>
    </source>
</evidence>
<dbReference type="PRINTS" id="PR00205">
    <property type="entry name" value="CADHERIN"/>
</dbReference>
<keyword evidence="10 26" id="KW-0732">Signal</keyword>
<evidence type="ECO:0000256" key="16">
    <source>
        <dbReference type="ARBA" id="ARBA00022989"/>
    </source>
</evidence>
<feature type="region of interest" description="Disordered" evidence="24">
    <location>
        <begin position="1123"/>
        <end position="1144"/>
    </location>
</feature>
<dbReference type="PROSITE" id="PS50268">
    <property type="entry name" value="CADHERIN_2"/>
    <property type="match status" value="6"/>
</dbReference>
<evidence type="ECO:0000256" key="22">
    <source>
        <dbReference type="RuleBase" id="RU003318"/>
    </source>
</evidence>
<dbReference type="GO" id="GO:0007156">
    <property type="term" value="P:homophilic cell adhesion via plasma membrane adhesion molecules"/>
    <property type="evidence" value="ECO:0007669"/>
    <property type="project" value="InterPro"/>
</dbReference>
<dbReference type="GO" id="GO:0001764">
    <property type="term" value="P:neuron migration"/>
    <property type="evidence" value="ECO:0007669"/>
    <property type="project" value="UniProtKB-ARBA"/>
</dbReference>
<dbReference type="InterPro" id="IPR014868">
    <property type="entry name" value="Cadherin_pro_dom"/>
</dbReference>
<dbReference type="InterPro" id="IPR020894">
    <property type="entry name" value="Cadherin_CS"/>
</dbReference>
<evidence type="ECO:0000256" key="21">
    <source>
        <dbReference type="PROSITE-ProRule" id="PRU00043"/>
    </source>
</evidence>
<organism evidence="28 29">
    <name type="scientific">Salmo trutta</name>
    <name type="common">Brown trout</name>
    <dbReference type="NCBI Taxonomy" id="8032"/>
    <lineage>
        <taxon>Eukaryota</taxon>
        <taxon>Metazoa</taxon>
        <taxon>Chordata</taxon>
        <taxon>Craniata</taxon>
        <taxon>Vertebrata</taxon>
        <taxon>Euteleostomi</taxon>
        <taxon>Actinopterygii</taxon>
        <taxon>Neopterygii</taxon>
        <taxon>Teleostei</taxon>
        <taxon>Protacanthopterygii</taxon>
        <taxon>Salmoniformes</taxon>
        <taxon>Salmonidae</taxon>
        <taxon>Salmoninae</taxon>
        <taxon>Salmo</taxon>
    </lineage>
</organism>
<dbReference type="FunFam" id="2.60.40.60:FF:000191">
    <property type="entry name" value="Cadherin 1"/>
    <property type="match status" value="1"/>
</dbReference>
<feature type="domain" description="Cadherin" evidence="27">
    <location>
        <begin position="186"/>
        <end position="268"/>
    </location>
</feature>
<name>A0A674ENC1_SALTR</name>
<dbReference type="GO" id="GO:0001841">
    <property type="term" value="P:neural tube formation"/>
    <property type="evidence" value="ECO:0007669"/>
    <property type="project" value="UniProtKB-ARBA"/>
</dbReference>
<dbReference type="GO" id="GO:0055113">
    <property type="term" value="P:epiboly involved in gastrulation with mouth forming second"/>
    <property type="evidence" value="ECO:0007669"/>
    <property type="project" value="UniProtKB-ARBA"/>
</dbReference>
<comment type="subcellular location">
    <subcellularLocation>
        <location evidence="4">Cell junction</location>
        <location evidence="4">Adherens junction</location>
    </subcellularLocation>
    <subcellularLocation>
        <location evidence="2 22">Cell membrane</location>
        <topology evidence="2 22">Single-pass type I membrane protein</topology>
    </subcellularLocation>
    <subcellularLocation>
        <location evidence="3">Cytoplasm</location>
    </subcellularLocation>
    <subcellularLocation>
        <location evidence="1">Endosome</location>
    </subcellularLocation>
    <subcellularLocation>
        <location evidence="5">Golgi apparatus</location>
        <location evidence="5">trans-Golgi network</location>
    </subcellularLocation>
</comment>
<dbReference type="GO" id="GO:0060027">
    <property type="term" value="P:convergent extension involved in gastrulation"/>
    <property type="evidence" value="ECO:0007669"/>
    <property type="project" value="UniProtKB-ARBA"/>
</dbReference>
<feature type="domain" description="Cadherin" evidence="27">
    <location>
        <begin position="467"/>
        <end position="549"/>
    </location>
</feature>
<evidence type="ECO:0000256" key="8">
    <source>
        <dbReference type="ARBA" id="ARBA00022692"/>
    </source>
</evidence>
<keyword evidence="16 25" id="KW-1133">Transmembrane helix</keyword>
<evidence type="ECO:0000256" key="23">
    <source>
        <dbReference type="RuleBase" id="RU004357"/>
    </source>
</evidence>
<dbReference type="GO" id="GO:0007498">
    <property type="term" value="P:mesoderm development"/>
    <property type="evidence" value="ECO:0007669"/>
    <property type="project" value="UniProtKB-ARBA"/>
</dbReference>
<feature type="domain" description="Cadherin" evidence="27">
    <location>
        <begin position="550"/>
        <end position="661"/>
    </location>
</feature>
<dbReference type="Proteomes" id="UP000472277">
    <property type="component" value="Chromosome 29"/>
</dbReference>
<feature type="transmembrane region" description="Helical" evidence="25">
    <location>
        <begin position="988"/>
        <end position="1014"/>
    </location>
</feature>
<dbReference type="Gene3D" id="4.10.900.10">
    <property type="entry name" value="TCF3-CBD (Catenin binding domain)"/>
    <property type="match status" value="1"/>
</dbReference>
<keyword evidence="17" id="KW-0333">Golgi apparatus</keyword>
<dbReference type="GO" id="GO:0034332">
    <property type="term" value="P:adherens junction organization"/>
    <property type="evidence" value="ECO:0007669"/>
    <property type="project" value="UniProtKB-ARBA"/>
</dbReference>
<feature type="signal peptide" evidence="26">
    <location>
        <begin position="1"/>
        <end position="24"/>
    </location>
</feature>
<feature type="domain" description="Cadherin" evidence="27">
    <location>
        <begin position="662"/>
        <end position="773"/>
    </location>
</feature>
<evidence type="ECO:0000256" key="6">
    <source>
        <dbReference type="ARBA" id="ARBA00022475"/>
    </source>
</evidence>
<evidence type="ECO:0000313" key="29">
    <source>
        <dbReference type="Proteomes" id="UP000472277"/>
    </source>
</evidence>
<dbReference type="Gene3D" id="2.60.40.60">
    <property type="entry name" value="Cadherins"/>
    <property type="match status" value="8"/>
</dbReference>
<evidence type="ECO:0000256" key="2">
    <source>
        <dbReference type="ARBA" id="ARBA00004251"/>
    </source>
</evidence>
<dbReference type="GO" id="GO:0007043">
    <property type="term" value="P:cell-cell junction assembly"/>
    <property type="evidence" value="ECO:0007669"/>
    <property type="project" value="TreeGrafter"/>
</dbReference>
<evidence type="ECO:0000256" key="12">
    <source>
        <dbReference type="ARBA" id="ARBA00022753"/>
    </source>
</evidence>
<dbReference type="GO" id="GO:0016339">
    <property type="term" value="P:calcium-dependent cell-cell adhesion via plasma membrane cell adhesion molecules"/>
    <property type="evidence" value="ECO:0007669"/>
    <property type="project" value="TreeGrafter"/>
</dbReference>
<evidence type="ECO:0000256" key="13">
    <source>
        <dbReference type="ARBA" id="ARBA00022837"/>
    </source>
</evidence>
<evidence type="ECO:0000256" key="25">
    <source>
        <dbReference type="SAM" id="Phobius"/>
    </source>
</evidence>
<keyword evidence="14 22" id="KW-0130">Cell adhesion</keyword>
<evidence type="ECO:0000256" key="3">
    <source>
        <dbReference type="ARBA" id="ARBA00004496"/>
    </source>
</evidence>
<accession>A0A674ENC1</accession>
<dbReference type="PANTHER" id="PTHR24027:SF319">
    <property type="entry name" value="CADHERIN-1"/>
    <property type="match status" value="1"/>
</dbReference>
<evidence type="ECO:0000256" key="11">
    <source>
        <dbReference type="ARBA" id="ARBA00022737"/>
    </source>
</evidence>
<evidence type="ECO:0000256" key="24">
    <source>
        <dbReference type="SAM" id="MobiDB-lite"/>
    </source>
</evidence>
<keyword evidence="13 21" id="KW-0106">Calcium</keyword>
<feature type="domain" description="Cadherin" evidence="27">
    <location>
        <begin position="269"/>
        <end position="382"/>
    </location>
</feature>
<keyword evidence="8 22" id="KW-0812">Transmembrane</keyword>
<sequence length="1163" mass="126523">MGASWFLELGVLILFLQAFKPGLSEESKCAPGFNSEMYIFKVERNHLQSGRSLGKVVFDDCTSHTSFLFHSEDSHFKVDGDGTLKLERGLTLHNGHKEFYVSTQSKGKKITVPVRVLHEARHGHHHNHHEMTTQPKPGASLSLPVLNFPKSSGGLKRRKRDWIIPPINFPENDRGPFPQIMVQIRSNNDKGAKIQYSLTGTGADLPPVGLFTVDSNSGILSVTQPLDREKKDKYILLAQAVAVGAGIAESPIEIIVKVIDMNDNKPVFTQDPFMGTVPEASKPGDEVMRITALDADEEGSANSDVRYTILSQEPPLPSPNMFVINSVTGGIRVNAPGLDREKIPKYTLAIRAADMEGNGLTSVGKAIITVTDSNDNGDEPHSSTCSTTYKIVDGDPQGLFSLSTGPSKLEGIITTAKPGGSLSLPVLNFPKSSGGLKRRKRDWVIPPINFPENDRGPFPQIMVQIRSNNDKEVKIQYSITGTGADLPPVGIFTVDKNSGNLYVTEPLDREKKDKYILLAHAVAVGAGVAEDPMEIIVKVIDMNDNKPVFTQDPFMGTVPEASKPGDEVMQVTATDADEEGSANSDVRYTILSQEPPLPSPNMFVINSVTGGIRVNAPGLDREKIPKYTLAIQAADMEGNGLTSFGKAIITVTDSNDNAPQFVTPSYTVSVPENKVDALVVKMPVTDGDEPHSSAWATTYKIVDGDPQGLFNVSTGPSKLEGVITTAKPLDFEKNNKYTLLVTVQNEVPFAISMPTSTATVVVNVEDVNEAPVFTPVEKIIRKPEDLPVDSDLVRYTATDPDTARNQEVTYKIRNDHAGWLSINKDTGLIKVKSLMDRESTFVQDNKYSVIVLGIDNDEIPATGTGTLIIELEDVNDNAPTIDETVIRVCNKESSPQLLSVTDKDGAGFTAPYTVQLQGSSHSNWTARMNDTKTGIILTLKTMLDSGDYTVVLRVSDNQGLHHDSTIQASVCDCKGADVQCTDKAVAGFGISSILGILGAVLLLLLLSLLLLMFLRKRGGEKKEPLLQEDDVRDNIYYYDEEGGGEDDQDFDLSVLHRGLDNRPDVFRNDIAPTMARPEYRPRPANPADIGNFIDDNLKAADNDPTAPPYDSLLVFDYEGGGSEAGSLSSLNSSSSGDDQDYDLLQEWGPRFKKLSDMYGGGED</sequence>
<keyword evidence="9" id="KW-0479">Metal-binding</keyword>
<evidence type="ECO:0000256" key="15">
    <source>
        <dbReference type="ARBA" id="ARBA00022949"/>
    </source>
</evidence>
<dbReference type="FunFam" id="2.60.40.60:FF:000095">
    <property type="entry name" value="Cadherin 13"/>
    <property type="match status" value="1"/>
</dbReference>
<feature type="domain" description="Cadherin" evidence="27">
    <location>
        <begin position="774"/>
        <end position="881"/>
    </location>
</feature>
<keyword evidence="11" id="KW-0677">Repeat</keyword>
<dbReference type="GO" id="GO:0008013">
    <property type="term" value="F:beta-catenin binding"/>
    <property type="evidence" value="ECO:0007669"/>
    <property type="project" value="TreeGrafter"/>
</dbReference>
<keyword evidence="18 25" id="KW-0472">Membrane</keyword>
<dbReference type="Pfam" id="PF08758">
    <property type="entry name" value="Cadherin_pro"/>
    <property type="match status" value="1"/>
</dbReference>
<dbReference type="InterPro" id="IPR039808">
    <property type="entry name" value="Cadherin"/>
</dbReference>
<dbReference type="PANTHER" id="PTHR24027">
    <property type="entry name" value="CADHERIN-23"/>
    <property type="match status" value="1"/>
</dbReference>
<dbReference type="PROSITE" id="PS00232">
    <property type="entry name" value="CADHERIN_1"/>
    <property type="match status" value="3"/>
</dbReference>
<dbReference type="InterPro" id="IPR015919">
    <property type="entry name" value="Cadherin-like_sf"/>
</dbReference>
<evidence type="ECO:0000256" key="4">
    <source>
        <dbReference type="ARBA" id="ARBA00004536"/>
    </source>
</evidence>
<dbReference type="GO" id="GO:0044331">
    <property type="term" value="P:cell-cell adhesion mediated by cadherin"/>
    <property type="evidence" value="ECO:0007669"/>
    <property type="project" value="TreeGrafter"/>
</dbReference>
<dbReference type="FunFam" id="4.10.900.10:FF:000001">
    <property type="entry name" value="Cadherin 2"/>
    <property type="match status" value="1"/>
</dbReference>
<keyword evidence="7" id="KW-0963">Cytoplasm</keyword>
<evidence type="ECO:0000256" key="19">
    <source>
        <dbReference type="ARBA" id="ARBA00023180"/>
    </source>
</evidence>
<gene>
    <name evidence="28" type="primary">LOC115167390</name>
</gene>
<keyword evidence="6" id="KW-1003">Cell membrane</keyword>
<evidence type="ECO:0000256" key="9">
    <source>
        <dbReference type="ARBA" id="ARBA00022723"/>
    </source>
</evidence>
<evidence type="ECO:0000256" key="5">
    <source>
        <dbReference type="ARBA" id="ARBA00004601"/>
    </source>
</evidence>
<dbReference type="GO" id="GO:0016342">
    <property type="term" value="C:catenin complex"/>
    <property type="evidence" value="ECO:0007669"/>
    <property type="project" value="TreeGrafter"/>
</dbReference>
<reference evidence="28" key="1">
    <citation type="submission" date="2025-08" db="UniProtKB">
        <authorList>
            <consortium name="Ensembl"/>
        </authorList>
    </citation>
    <scope>IDENTIFICATION</scope>
</reference>
<evidence type="ECO:0000256" key="17">
    <source>
        <dbReference type="ARBA" id="ARBA00023034"/>
    </source>
</evidence>
<dbReference type="Pfam" id="PF00028">
    <property type="entry name" value="Cadherin"/>
    <property type="match status" value="6"/>
</dbReference>
<evidence type="ECO:0000259" key="27">
    <source>
        <dbReference type="PROSITE" id="PS50268"/>
    </source>
</evidence>
<evidence type="ECO:0000256" key="1">
    <source>
        <dbReference type="ARBA" id="ARBA00004177"/>
    </source>
</evidence>
<dbReference type="GeneTree" id="ENSGT00940000154848"/>
<evidence type="ECO:0000256" key="10">
    <source>
        <dbReference type="ARBA" id="ARBA00022729"/>
    </source>
</evidence>
<dbReference type="GO" id="GO:0005794">
    <property type="term" value="C:Golgi apparatus"/>
    <property type="evidence" value="ECO:0007669"/>
    <property type="project" value="UniProtKB-SubCell"/>
</dbReference>
<feature type="region of interest" description="Disordered" evidence="24">
    <location>
        <begin position="122"/>
        <end position="142"/>
    </location>
</feature>
<dbReference type="FunFam" id="2.60.40.60:FF:000031">
    <property type="entry name" value="Cadherin 3"/>
    <property type="match status" value="1"/>
</dbReference>
<dbReference type="GO" id="GO:0005768">
    <property type="term" value="C:endosome"/>
    <property type="evidence" value="ECO:0007669"/>
    <property type="project" value="UniProtKB-SubCell"/>
</dbReference>
<dbReference type="GO" id="GO:0045296">
    <property type="term" value="F:cadherin binding"/>
    <property type="evidence" value="ECO:0007669"/>
    <property type="project" value="TreeGrafter"/>
</dbReference>
<dbReference type="SUPFAM" id="SSF49313">
    <property type="entry name" value="Cadherin-like"/>
    <property type="match status" value="8"/>
</dbReference>
<dbReference type="CDD" id="cd11304">
    <property type="entry name" value="Cadherin_repeat"/>
    <property type="match status" value="4"/>
</dbReference>
<dbReference type="InterPro" id="IPR027397">
    <property type="entry name" value="Catenin-bd_sf"/>
</dbReference>
<dbReference type="Ensembl" id="ENSSTUT00000117112.1">
    <property type="protein sequence ID" value="ENSSTUP00000109359.1"/>
    <property type="gene ID" value="ENSSTUG00000047335.1"/>
</dbReference>
<dbReference type="InterPro" id="IPR000233">
    <property type="entry name" value="Cadherin_Y-type_LIR"/>
</dbReference>
<evidence type="ECO:0000256" key="20">
    <source>
        <dbReference type="ARBA" id="ARBA00023893"/>
    </source>
</evidence>
<comment type="function">
    <text evidence="23">Cadherins are calcium-dependent cell adhesion proteins.</text>
</comment>
<dbReference type="InterPro" id="IPR002126">
    <property type="entry name" value="Cadherin-like_dom"/>
</dbReference>
<keyword evidence="19" id="KW-0325">Glycoprotein</keyword>
<dbReference type="FunFam" id="2.60.40.60:FF:000011">
    <property type="entry name" value="Cadherin 1"/>
    <property type="match status" value="2"/>
</dbReference>
<dbReference type="AlphaFoldDB" id="A0A674ENC1"/>
<dbReference type="FunFam" id="2.60.40.60:FF:000022">
    <property type="entry name" value="Cadherin 2"/>
    <property type="match status" value="2"/>
</dbReference>